<dbReference type="InterPro" id="IPR011990">
    <property type="entry name" value="TPR-like_helical_dom_sf"/>
</dbReference>
<dbReference type="Pfam" id="PF13432">
    <property type="entry name" value="TPR_16"/>
    <property type="match status" value="5"/>
</dbReference>
<proteinExistence type="predicted"/>
<evidence type="ECO:0000256" key="3">
    <source>
        <dbReference type="PROSITE-ProRule" id="PRU00339"/>
    </source>
</evidence>
<dbReference type="PANTHER" id="PTHR44858:SF1">
    <property type="entry name" value="UDP-N-ACETYLGLUCOSAMINE--PEPTIDE N-ACETYLGLUCOSAMINYLTRANSFERASE SPINDLY-RELATED"/>
    <property type="match status" value="1"/>
</dbReference>
<keyword evidence="5" id="KW-1185">Reference proteome</keyword>
<dbReference type="SUPFAM" id="SSF53756">
    <property type="entry name" value="UDP-Glycosyltransferase/glycogen phosphorylase"/>
    <property type="match status" value="1"/>
</dbReference>
<feature type="repeat" description="TPR" evidence="3">
    <location>
        <begin position="75"/>
        <end position="108"/>
    </location>
</feature>
<evidence type="ECO:0000256" key="2">
    <source>
        <dbReference type="ARBA" id="ARBA00022803"/>
    </source>
</evidence>
<sequence>MKEVADVSAMLTQASALYAAGNRPAAEQLCQAVLQLQPSHVKALHFLGTAANLAGEHARAETHLAQASAVQPQDPQLLFDLGTACLLQGKHAQALEAFDRSLALSPAQPEALYNRGLALNRLGRAAEALRSHEQACRLDGRHARAIYSCGLIHQEAGRPEAALAKYDAAIAAKFDFPEAHGNRGFVLNELGEHAEALESYGRAISLRPMSGMYHFGKAKVLRRMNRPLEALASFRAAAQVEPGLTGARMEAGDLLESMKRPDEALQEYAAAMAADPACLPALHARGRLLLAAGRFDEARTDFLRGAAAAPLDAAFAFGLAACAQRRRNDRQGIQQALTCVEKVLAHEPGAKLHVMRASLLNALLRFDEAVAAMETAERLGPLDAEMLLVRGHSNFEAGRYDAALQDFHQAVVLEPLNGLGRLDEALVHLLKGDFVQGWPLYEWRWGNGALKPEFTAGRKMWLGQEPLQDRTILLHLEQGYGDVIQFSRYATVLANQGAKVILYVQPPLVPLLATIPGAHQVVAAGEAPPDFDVYCPLLSVPMATNTTLKNIPGPASYLRASPAKAQQWRERLGPRKGPRIGIVCSGNTDHARDALRSVPLASLLSTLPEAAQVVVLQRELRESDARSLQQHGRVLYFGEQIQDFSDTAALCAQMDLVIAVDTSVAHLAGALGVPTWLLLSFAPDWRWLLDREDSPWYPSMRLFRQHRLNEGWEDVLQRVRGQLMQRFNPAPVPAEVLASA</sequence>
<feature type="repeat" description="TPR" evidence="3">
    <location>
        <begin position="177"/>
        <end position="210"/>
    </location>
</feature>
<organism evidence="4 5">
    <name type="scientific">Ramlibacter humi</name>
    <dbReference type="NCBI Taxonomy" id="2530451"/>
    <lineage>
        <taxon>Bacteria</taxon>
        <taxon>Pseudomonadati</taxon>
        <taxon>Pseudomonadota</taxon>
        <taxon>Betaproteobacteria</taxon>
        <taxon>Burkholderiales</taxon>
        <taxon>Comamonadaceae</taxon>
        <taxon>Ramlibacter</taxon>
    </lineage>
</organism>
<keyword evidence="1" id="KW-0677">Repeat</keyword>
<dbReference type="PANTHER" id="PTHR44858">
    <property type="entry name" value="TETRATRICOPEPTIDE REPEAT PROTEIN 6"/>
    <property type="match status" value="1"/>
</dbReference>
<dbReference type="SMART" id="SM00028">
    <property type="entry name" value="TPR"/>
    <property type="match status" value="11"/>
</dbReference>
<dbReference type="OrthoDB" id="9809392at2"/>
<comment type="caution">
    <text evidence="4">The sequence shown here is derived from an EMBL/GenBank/DDBJ whole genome shotgun (WGS) entry which is preliminary data.</text>
</comment>
<dbReference type="InterPro" id="IPR019734">
    <property type="entry name" value="TPR_rpt"/>
</dbReference>
<evidence type="ECO:0000313" key="5">
    <source>
        <dbReference type="Proteomes" id="UP000297839"/>
    </source>
</evidence>
<dbReference type="InterPro" id="IPR050498">
    <property type="entry name" value="Ycf3"/>
</dbReference>
<keyword evidence="2 3" id="KW-0802">TPR repeat</keyword>
<dbReference type="EMBL" id="SMLK01000003">
    <property type="protein sequence ID" value="TFZ02103.1"/>
    <property type="molecule type" value="Genomic_DNA"/>
</dbReference>
<evidence type="ECO:0000256" key="1">
    <source>
        <dbReference type="ARBA" id="ARBA00022737"/>
    </source>
</evidence>
<accession>A0A4Z0BS35</accession>
<dbReference type="Proteomes" id="UP000297839">
    <property type="component" value="Unassembled WGS sequence"/>
</dbReference>
<dbReference type="PROSITE" id="PS50005">
    <property type="entry name" value="TPR"/>
    <property type="match status" value="3"/>
</dbReference>
<evidence type="ECO:0000313" key="4">
    <source>
        <dbReference type="EMBL" id="TFZ02103.1"/>
    </source>
</evidence>
<feature type="repeat" description="TPR" evidence="3">
    <location>
        <begin position="384"/>
        <end position="417"/>
    </location>
</feature>
<dbReference type="Gene3D" id="1.25.40.10">
    <property type="entry name" value="Tetratricopeptide repeat domain"/>
    <property type="match status" value="4"/>
</dbReference>
<dbReference type="SUPFAM" id="SSF48452">
    <property type="entry name" value="TPR-like"/>
    <property type="match status" value="3"/>
</dbReference>
<dbReference type="AlphaFoldDB" id="A0A4Z0BS35"/>
<reference evidence="4 5" key="1">
    <citation type="submission" date="2019-03" db="EMBL/GenBank/DDBJ databases">
        <title>Ramlibacter sp. 18x22-1, whole genome shotgun sequence.</title>
        <authorList>
            <person name="Zhang X."/>
            <person name="Feng G."/>
            <person name="Zhu H."/>
        </authorList>
    </citation>
    <scope>NUCLEOTIDE SEQUENCE [LARGE SCALE GENOMIC DNA]</scope>
    <source>
        <strain evidence="4 5">18x22-1</strain>
    </source>
</reference>
<gene>
    <name evidence="4" type="ORF">EZ216_13085</name>
</gene>
<dbReference type="Gene3D" id="3.40.50.2000">
    <property type="entry name" value="Glycogen Phosphorylase B"/>
    <property type="match status" value="1"/>
</dbReference>
<protein>
    <submittedName>
        <fullName evidence="4">Tetratricopeptide repeat protein</fullName>
    </submittedName>
</protein>
<name>A0A4Z0BS35_9BURK</name>